<feature type="domain" description="IclR-ED" evidence="6">
    <location>
        <begin position="84"/>
        <end position="288"/>
    </location>
</feature>
<sequence>MGYEASLDQASETPPPGAESGATGPLERGLEVINLLGRARDPQRPADLVKSTGLVRSTVDRVVGTLVQIGYARWQGREVVVAPRLMELGNAYLEGAGFAESLGPLATALADELDESVSVAVPDGDGARFVVQSPRRRAMSVAFRVGDLLPAELCAPGPIFAADWNAARWAAFERRIGGAGEPEHTRYSVPAPVPEGGAEGFRRRVAAASRAGWAADDQLIEPGLIAVAVPVRGPSGAVACALSVVSHTSRHDVASLHERVAGAAGARVSAMEEALRRPRPEADRVPGTDRSRDPKRELGPGFLQSLDRGLAVLASLGTRPGGVTIAESAEATGLPRATARRSLMALEALGYARLEGRRYVLLPKVLDLGYAELSTLTFEDVVLPHLRALVDRVHDSASLAVLDGPDIRYVARVPASKIMRVAINVGTRFPAWATSMGRVLLAALPERERAALLPATSPAPFTPHTHVDPAELHALIEAAATDGHALVDQEFDAGLRSVAVPLRDHRGTVIAALNVATHAGPESAPDTAARLLPALRATAAALEADLSAYPTLPAL</sequence>
<organism evidence="7 8">
    <name type="scientific">Actinocorallia herbida</name>
    <dbReference type="NCBI Taxonomy" id="58109"/>
    <lineage>
        <taxon>Bacteria</taxon>
        <taxon>Bacillati</taxon>
        <taxon>Actinomycetota</taxon>
        <taxon>Actinomycetes</taxon>
        <taxon>Streptosporangiales</taxon>
        <taxon>Thermomonosporaceae</taxon>
        <taxon>Actinocorallia</taxon>
    </lineage>
</organism>
<dbReference type="GO" id="GO:0045892">
    <property type="term" value="P:negative regulation of DNA-templated transcription"/>
    <property type="evidence" value="ECO:0007669"/>
    <property type="project" value="TreeGrafter"/>
</dbReference>
<dbReference type="Proteomes" id="UP000272400">
    <property type="component" value="Unassembled WGS sequence"/>
</dbReference>
<proteinExistence type="predicted"/>
<dbReference type="PROSITE" id="PS51078">
    <property type="entry name" value="ICLR_ED"/>
    <property type="match status" value="2"/>
</dbReference>
<accession>A0A3N1CSJ8</accession>
<keyword evidence="8" id="KW-1185">Reference proteome</keyword>
<feature type="region of interest" description="Disordered" evidence="4">
    <location>
        <begin position="271"/>
        <end position="300"/>
    </location>
</feature>
<evidence type="ECO:0000256" key="4">
    <source>
        <dbReference type="SAM" id="MobiDB-lite"/>
    </source>
</evidence>
<comment type="caution">
    <text evidence="7">The sequence shown here is derived from an EMBL/GenBank/DDBJ whole genome shotgun (WGS) entry which is preliminary data.</text>
</comment>
<gene>
    <name evidence="7" type="ORF">EDD29_1812</name>
</gene>
<protein>
    <submittedName>
        <fullName evidence="7">IclR family transcriptional regulator</fullName>
    </submittedName>
</protein>
<dbReference type="Gene3D" id="1.10.10.10">
    <property type="entry name" value="Winged helix-like DNA-binding domain superfamily/Winged helix DNA-binding domain"/>
    <property type="match status" value="2"/>
</dbReference>
<dbReference type="InterPro" id="IPR036390">
    <property type="entry name" value="WH_DNA-bd_sf"/>
</dbReference>
<dbReference type="PANTHER" id="PTHR30136">
    <property type="entry name" value="HELIX-TURN-HELIX TRANSCRIPTIONAL REGULATOR, ICLR FAMILY"/>
    <property type="match status" value="1"/>
</dbReference>
<dbReference type="InterPro" id="IPR029016">
    <property type="entry name" value="GAF-like_dom_sf"/>
</dbReference>
<feature type="region of interest" description="Disordered" evidence="4">
    <location>
        <begin position="1"/>
        <end position="25"/>
    </location>
</feature>
<dbReference type="OrthoDB" id="9807558at2"/>
<evidence type="ECO:0000256" key="1">
    <source>
        <dbReference type="ARBA" id="ARBA00023015"/>
    </source>
</evidence>
<keyword evidence="2" id="KW-0238">DNA-binding</keyword>
<dbReference type="PANTHER" id="PTHR30136:SF34">
    <property type="entry name" value="TRANSCRIPTIONAL REGULATOR"/>
    <property type="match status" value="1"/>
</dbReference>
<evidence type="ECO:0000313" key="8">
    <source>
        <dbReference type="Proteomes" id="UP000272400"/>
    </source>
</evidence>
<dbReference type="SUPFAM" id="SSF55781">
    <property type="entry name" value="GAF domain-like"/>
    <property type="match status" value="2"/>
</dbReference>
<dbReference type="Pfam" id="PF09339">
    <property type="entry name" value="HTH_IclR"/>
    <property type="match status" value="2"/>
</dbReference>
<feature type="compositionally biased region" description="Basic and acidic residues" evidence="4">
    <location>
        <begin position="273"/>
        <end position="298"/>
    </location>
</feature>
<keyword evidence="3" id="KW-0804">Transcription</keyword>
<evidence type="ECO:0000313" key="7">
    <source>
        <dbReference type="EMBL" id="ROO84292.1"/>
    </source>
</evidence>
<dbReference type="Pfam" id="PF01614">
    <property type="entry name" value="IclR_C"/>
    <property type="match status" value="2"/>
</dbReference>
<reference evidence="7 8" key="1">
    <citation type="submission" date="2018-11" db="EMBL/GenBank/DDBJ databases">
        <title>Sequencing the genomes of 1000 actinobacteria strains.</title>
        <authorList>
            <person name="Klenk H.-P."/>
        </authorList>
    </citation>
    <scope>NUCLEOTIDE SEQUENCE [LARGE SCALE GENOMIC DNA]</scope>
    <source>
        <strain evidence="7 8">DSM 44254</strain>
    </source>
</reference>
<dbReference type="InterPro" id="IPR005471">
    <property type="entry name" value="Tscrpt_reg_IclR_N"/>
</dbReference>
<evidence type="ECO:0000256" key="3">
    <source>
        <dbReference type="ARBA" id="ARBA00023163"/>
    </source>
</evidence>
<dbReference type="GO" id="GO:0003677">
    <property type="term" value="F:DNA binding"/>
    <property type="evidence" value="ECO:0007669"/>
    <property type="project" value="UniProtKB-KW"/>
</dbReference>
<feature type="domain" description="HTH iclR-type" evidence="5">
    <location>
        <begin position="303"/>
        <end position="363"/>
    </location>
</feature>
<dbReference type="SUPFAM" id="SSF46785">
    <property type="entry name" value="Winged helix' DNA-binding domain"/>
    <property type="match status" value="2"/>
</dbReference>
<dbReference type="Gene3D" id="3.30.450.40">
    <property type="match status" value="2"/>
</dbReference>
<evidence type="ECO:0000256" key="2">
    <source>
        <dbReference type="ARBA" id="ARBA00023125"/>
    </source>
</evidence>
<name>A0A3N1CSJ8_9ACTN</name>
<dbReference type="RefSeq" id="WP_123663929.1">
    <property type="nucleotide sequence ID" value="NZ_RJKE01000001.1"/>
</dbReference>
<dbReference type="GO" id="GO:0003700">
    <property type="term" value="F:DNA-binding transcription factor activity"/>
    <property type="evidence" value="ECO:0007669"/>
    <property type="project" value="TreeGrafter"/>
</dbReference>
<dbReference type="SMART" id="SM00346">
    <property type="entry name" value="HTH_ICLR"/>
    <property type="match status" value="2"/>
</dbReference>
<dbReference type="AlphaFoldDB" id="A0A3N1CSJ8"/>
<dbReference type="PROSITE" id="PS51077">
    <property type="entry name" value="HTH_ICLR"/>
    <property type="match status" value="1"/>
</dbReference>
<dbReference type="InterPro" id="IPR014757">
    <property type="entry name" value="Tscrpt_reg_IclR_C"/>
</dbReference>
<dbReference type="InterPro" id="IPR036388">
    <property type="entry name" value="WH-like_DNA-bd_sf"/>
</dbReference>
<dbReference type="EMBL" id="RJKE01000001">
    <property type="protein sequence ID" value="ROO84292.1"/>
    <property type="molecule type" value="Genomic_DNA"/>
</dbReference>
<dbReference type="InterPro" id="IPR050707">
    <property type="entry name" value="HTH_MetabolicPath_Reg"/>
</dbReference>
<evidence type="ECO:0000259" key="6">
    <source>
        <dbReference type="PROSITE" id="PS51078"/>
    </source>
</evidence>
<feature type="domain" description="IclR-ED" evidence="6">
    <location>
        <begin position="364"/>
        <end position="548"/>
    </location>
</feature>
<evidence type="ECO:0000259" key="5">
    <source>
        <dbReference type="PROSITE" id="PS51077"/>
    </source>
</evidence>
<keyword evidence="1" id="KW-0805">Transcription regulation</keyword>